<dbReference type="KEGG" id="sals:SLNWT_4119"/>
<dbReference type="Proteomes" id="UP000031523">
    <property type="component" value="Chromosome"/>
</dbReference>
<gene>
    <name evidence="1" type="ORF">SLNWT_4119</name>
</gene>
<proteinExistence type="predicted"/>
<accession>A0A0B5EYN1</accession>
<evidence type="ECO:0000313" key="1">
    <source>
        <dbReference type="EMBL" id="AJE84495.1"/>
    </source>
</evidence>
<sequence length="448" mass="50150">MAVEEVGGGDSDTARDRDLNAGELDALKMLERLGVHLNQIEDDMLLFNVCEWMRHRLTGQSPVRVPRSCLADIFVRFEGVKAHSSMCGIFVASTGYVELVVDDFNRFGPGFFRLKKTARVENGRRCNHEVVKPLVLSERNLVDVNIHLTSRDGVCIEISPASPLCHLMTSTGSPRKDLSRDGYPRLGYRTTVKVLFGKSLPQAQAEEYARELLASLFYELDVRNGVRLRTRRWPDQRAAKRVVGSPNDKVIRYPEMKVNPEISSLFGFAGTAVDNPSLAFLSYYQILEYYLPLAVKRKALREIGKEVSDPLFDKASPESLMRVLSLGERSFHGTEASQMRTLVEECVRAGKMEEFLSGSEESEHFGKRGPIKGVGVVSAGNRQQSLATQVADRVYAIRNRIVHAKDDPKYDDAPPILPQSAEADALWPDIYLMRFLASEVILDVQSGI</sequence>
<reference evidence="1 2" key="1">
    <citation type="submission" date="2015-01" db="EMBL/GenBank/DDBJ databases">
        <title>Enhanced salinomycin production by adjusting the supply of polyketide extender units in Streptomyce albus DSM 41398.</title>
        <authorList>
            <person name="Lu C."/>
        </authorList>
    </citation>
    <scope>NUCLEOTIDE SEQUENCE [LARGE SCALE GENOMIC DNA]</scope>
    <source>
        <strain evidence="2">ATCC 21838 / DSM 41398 / FERM P-419 / JCM 4703 / NBRC 107858</strain>
    </source>
</reference>
<organism evidence="1 2">
    <name type="scientific">Streptomyces albus (strain ATCC 21838 / DSM 41398 / FERM P-419 / JCM 4703 / NBRC 107858)</name>
    <dbReference type="NCBI Taxonomy" id="1081613"/>
    <lineage>
        <taxon>Bacteria</taxon>
        <taxon>Bacillati</taxon>
        <taxon>Actinomycetota</taxon>
        <taxon>Actinomycetes</taxon>
        <taxon>Kitasatosporales</taxon>
        <taxon>Streptomycetaceae</taxon>
        <taxon>Streptomyces</taxon>
    </lineage>
</organism>
<dbReference type="EMBL" id="CP010519">
    <property type="protein sequence ID" value="AJE84495.1"/>
    <property type="molecule type" value="Genomic_DNA"/>
</dbReference>
<dbReference type="AlphaFoldDB" id="A0A0B5EYN1"/>
<keyword evidence="2" id="KW-1185">Reference proteome</keyword>
<protein>
    <submittedName>
        <fullName evidence="1">Uncharacterized protein</fullName>
    </submittedName>
</protein>
<evidence type="ECO:0000313" key="2">
    <source>
        <dbReference type="Proteomes" id="UP000031523"/>
    </source>
</evidence>
<name>A0A0B5EYN1_STRA4</name>